<dbReference type="PROSITE" id="PS01124">
    <property type="entry name" value="HTH_ARAC_FAMILY_2"/>
    <property type="match status" value="1"/>
</dbReference>
<sequence>MINHPHSTSAPTEMIERFHTMRVENLKLFVIRRLHATHSAKENFMPPVRSAIHCFFFVTHGETLIMIGDESYLFKANECAVIPAGQMFSVRYYNDCIGFMGGFHTHFLTADNEGKSLLHTFAFLRKWGTHKVLFDGQSGQYVANLFERLYQENESDKNESILKAYLTTLLVEIDTAERKMLTQTSDLSAANTLCNQFLEAVFDQPNLNLSIGHYAEKFNVTQAHLQKTVKSCTGKTPLTWMNEAVILEAKSLLSHTEIPVNEIAGRVGVLDPSYFARIFKKQVGVTPLAFRNEVPSY</sequence>
<keyword evidence="1" id="KW-0805">Transcription regulation</keyword>
<dbReference type="AlphaFoldDB" id="A0A5J4SQI5"/>
<keyword evidence="2" id="KW-0238">DNA-binding</keyword>
<keyword evidence="3" id="KW-0804">Transcription</keyword>
<reference evidence="5" key="1">
    <citation type="submission" date="2019-03" db="EMBL/GenBank/DDBJ databases">
        <title>Single cell metagenomics reveals metabolic interactions within the superorganism composed of flagellate Streblomastix strix and complex community of Bacteroidetes bacteria on its surface.</title>
        <authorList>
            <person name="Treitli S.C."/>
            <person name="Kolisko M."/>
            <person name="Husnik F."/>
            <person name="Keeling P."/>
            <person name="Hampl V."/>
        </authorList>
    </citation>
    <scope>NUCLEOTIDE SEQUENCE</scope>
    <source>
        <strain evidence="5">STM</strain>
    </source>
</reference>
<dbReference type="Pfam" id="PF12833">
    <property type="entry name" value="HTH_18"/>
    <property type="match status" value="1"/>
</dbReference>
<organism evidence="5">
    <name type="scientific">termite gut metagenome</name>
    <dbReference type="NCBI Taxonomy" id="433724"/>
    <lineage>
        <taxon>unclassified sequences</taxon>
        <taxon>metagenomes</taxon>
        <taxon>organismal metagenomes</taxon>
    </lineage>
</organism>
<dbReference type="Gene3D" id="1.10.10.60">
    <property type="entry name" value="Homeodomain-like"/>
    <property type="match status" value="1"/>
</dbReference>
<dbReference type="InterPro" id="IPR014710">
    <property type="entry name" value="RmlC-like_jellyroll"/>
</dbReference>
<evidence type="ECO:0000256" key="2">
    <source>
        <dbReference type="ARBA" id="ARBA00023125"/>
    </source>
</evidence>
<dbReference type="InterPro" id="IPR020449">
    <property type="entry name" value="Tscrpt_reg_AraC-type_HTH"/>
</dbReference>
<evidence type="ECO:0000256" key="1">
    <source>
        <dbReference type="ARBA" id="ARBA00023015"/>
    </source>
</evidence>
<feature type="domain" description="HTH araC/xylS-type" evidence="4">
    <location>
        <begin position="192"/>
        <end position="293"/>
    </location>
</feature>
<dbReference type="SUPFAM" id="SSF51182">
    <property type="entry name" value="RmlC-like cupins"/>
    <property type="match status" value="1"/>
</dbReference>
<protein>
    <submittedName>
        <fullName evidence="5">Arabinose operon regulatory protein</fullName>
    </submittedName>
</protein>
<dbReference type="EMBL" id="SNRY01000077">
    <property type="protein sequence ID" value="KAA6348092.1"/>
    <property type="molecule type" value="Genomic_DNA"/>
</dbReference>
<dbReference type="GO" id="GO:0003700">
    <property type="term" value="F:DNA-binding transcription factor activity"/>
    <property type="evidence" value="ECO:0007669"/>
    <property type="project" value="InterPro"/>
</dbReference>
<dbReference type="InterPro" id="IPR018060">
    <property type="entry name" value="HTH_AraC"/>
</dbReference>
<dbReference type="InterPro" id="IPR009057">
    <property type="entry name" value="Homeodomain-like_sf"/>
</dbReference>
<evidence type="ECO:0000313" key="5">
    <source>
        <dbReference type="EMBL" id="KAA6348092.1"/>
    </source>
</evidence>
<comment type="caution">
    <text evidence="5">The sequence shown here is derived from an EMBL/GenBank/DDBJ whole genome shotgun (WGS) entry which is preliminary data.</text>
</comment>
<dbReference type="PRINTS" id="PR00032">
    <property type="entry name" value="HTHARAC"/>
</dbReference>
<evidence type="ECO:0000259" key="4">
    <source>
        <dbReference type="PROSITE" id="PS01124"/>
    </source>
</evidence>
<dbReference type="Gene3D" id="2.60.120.10">
    <property type="entry name" value="Jelly Rolls"/>
    <property type="match status" value="1"/>
</dbReference>
<gene>
    <name evidence="5" type="ORF">EZS27_004441</name>
</gene>
<dbReference type="SMART" id="SM00342">
    <property type="entry name" value="HTH_ARAC"/>
    <property type="match status" value="1"/>
</dbReference>
<proteinExistence type="predicted"/>
<dbReference type="GO" id="GO:0043565">
    <property type="term" value="F:sequence-specific DNA binding"/>
    <property type="evidence" value="ECO:0007669"/>
    <property type="project" value="InterPro"/>
</dbReference>
<dbReference type="SUPFAM" id="SSF46689">
    <property type="entry name" value="Homeodomain-like"/>
    <property type="match status" value="1"/>
</dbReference>
<dbReference type="PANTHER" id="PTHR43280">
    <property type="entry name" value="ARAC-FAMILY TRANSCRIPTIONAL REGULATOR"/>
    <property type="match status" value="1"/>
</dbReference>
<evidence type="ECO:0000256" key="3">
    <source>
        <dbReference type="ARBA" id="ARBA00023163"/>
    </source>
</evidence>
<accession>A0A5J4SQI5</accession>
<dbReference type="PANTHER" id="PTHR43280:SF32">
    <property type="entry name" value="TRANSCRIPTIONAL REGULATORY PROTEIN"/>
    <property type="match status" value="1"/>
</dbReference>
<dbReference type="InterPro" id="IPR011051">
    <property type="entry name" value="RmlC_Cupin_sf"/>
</dbReference>
<name>A0A5J4SQI5_9ZZZZ</name>